<dbReference type="Proteomes" id="UP000034071">
    <property type="component" value="Chromosome"/>
</dbReference>
<dbReference type="GO" id="GO:0043709">
    <property type="term" value="P:cell adhesion involved in single-species biofilm formation"/>
    <property type="evidence" value="ECO:0007669"/>
    <property type="project" value="TreeGrafter"/>
</dbReference>
<protein>
    <recommendedName>
        <fullName evidence="2">diguanylate cyclase</fullName>
        <ecNumber evidence="2">2.7.7.65</ecNumber>
    </recommendedName>
</protein>
<evidence type="ECO:0000313" key="7">
    <source>
        <dbReference type="Proteomes" id="UP000034071"/>
    </source>
</evidence>
<dbReference type="PROSITE" id="PS50887">
    <property type="entry name" value="GGDEF"/>
    <property type="match status" value="1"/>
</dbReference>
<sequence>MKRSEKSNLSLIPHPIIEYIGRSEDLPTNQLHHITIKNKILFISTPNGLIIYYGDTFRLMDRSSGLLTHGLRSTSSASFGGLVSSDKGLDAITPSGEKVFSIDTTEQGYGWCQKALEYKDNEYLLATAKGLVLYKYHHQELIFKNHFLENEVIINLINNDSGDCLIHSVASGLWLLSDGKLRPYLTNVTLDDRNIVRIGKSLFNSWVLLETEILVLDNDFNLLYCVELPEALHYPTTACLYKDDFFLASANKLTRLSLDRDLILSTTDILNNVTINDLKIDDDTNLWIASERKGLIKVSGLADYINIWSHNNSNSVLSLRQHPDNPNICLVGGSEHSYFFDINRKALISTIPELNSNPAWDVQYFQNKIWAATHKGLITISNNDITSLHFKITGPCRCLFFSQKCLLLGAISGLYRVDYASNDIEQYTDSNNLSLGYVYTIYEITADRYLVGTLGRGLWLLTHLSQTQEPYKLERIKLSKDVTNVYGIDINSAGEIAITADNFIFTLDERYHELSVIKSNSSVAAWACLWSDNQKLITAASDGLKIYNVATQEQTFLLDNFPSETFWEFTTSRSILRASQNTLLCGLNDFIAYLDYEAVRSRTKPPTPTVFSLSCSCNHEYSNNKLSLKTGKWDLQIWLSSSWYWAKEPCHYQYRLLGFNEPFKSISSNRIDFNSLPAGKYILEVKVSNNFENRNIVYQLLLINVESHNIITRTFNKLYYFALDFYKNHFRTKEFVNLHGRYVELEAQVEERTSSIQKYAQELERKNKELKELSGLDPLTQIHNRSRFDEVFEKELYRALRNHGVLSLLMLDIDHFKAYNDTYGHLKGDHCIQTVASCISECFNRSTDLVARYGGEEFVVLVMESNPEEILLEAKRVNQAIIDANIPHQSSATSNIVTVSVGATSLQIDSSFASLNVDDIKNAIIESADQALYQSKNNGRNQAAFKPTNLN</sequence>
<dbReference type="InterPro" id="IPR013783">
    <property type="entry name" value="Ig-like_fold"/>
</dbReference>
<dbReference type="RefSeq" id="WP_052735185.1">
    <property type="nucleotide sequence ID" value="NZ_CP010975.1"/>
</dbReference>
<dbReference type="AlphaFoldDB" id="A0A0F6RBN3"/>
<dbReference type="PANTHER" id="PTHR45138">
    <property type="entry name" value="REGULATORY COMPONENTS OF SENSORY TRANSDUCTION SYSTEM"/>
    <property type="match status" value="1"/>
</dbReference>
<dbReference type="GO" id="GO:0052621">
    <property type="term" value="F:diguanylate cyclase activity"/>
    <property type="evidence" value="ECO:0007669"/>
    <property type="project" value="UniProtKB-EC"/>
</dbReference>
<feature type="domain" description="GGDEF" evidence="5">
    <location>
        <begin position="804"/>
        <end position="948"/>
    </location>
</feature>
<evidence type="ECO:0000259" key="5">
    <source>
        <dbReference type="PROSITE" id="PS50887"/>
    </source>
</evidence>
<dbReference type="GO" id="GO:1902201">
    <property type="term" value="P:negative regulation of bacterial-type flagellum-dependent cell motility"/>
    <property type="evidence" value="ECO:0007669"/>
    <property type="project" value="TreeGrafter"/>
</dbReference>
<dbReference type="SUPFAM" id="SSF55073">
    <property type="entry name" value="Nucleotide cyclase"/>
    <property type="match status" value="1"/>
</dbReference>
<dbReference type="SMART" id="SM00267">
    <property type="entry name" value="GGDEF"/>
    <property type="match status" value="1"/>
</dbReference>
<comment type="cofactor">
    <cofactor evidence="1">
        <name>Mg(2+)</name>
        <dbReference type="ChEBI" id="CHEBI:18420"/>
    </cofactor>
</comment>
<dbReference type="InterPro" id="IPR043128">
    <property type="entry name" value="Rev_trsase/Diguanyl_cyclase"/>
</dbReference>
<proteinExistence type="predicted"/>
<evidence type="ECO:0000256" key="2">
    <source>
        <dbReference type="ARBA" id="ARBA00012528"/>
    </source>
</evidence>
<dbReference type="Pfam" id="PF00990">
    <property type="entry name" value="GGDEF"/>
    <property type="match status" value="1"/>
</dbReference>
<dbReference type="InterPro" id="IPR011041">
    <property type="entry name" value="Quinoprot_gluc/sorb_DH_b-prop"/>
</dbReference>
<dbReference type="PANTHER" id="PTHR45138:SF9">
    <property type="entry name" value="DIGUANYLATE CYCLASE DGCM-RELATED"/>
    <property type="match status" value="1"/>
</dbReference>
<dbReference type="SUPFAM" id="SSF50952">
    <property type="entry name" value="Soluble quinoprotein glucose dehydrogenase"/>
    <property type="match status" value="1"/>
</dbReference>
<dbReference type="OrthoDB" id="176203at2"/>
<evidence type="ECO:0000256" key="1">
    <source>
        <dbReference type="ARBA" id="ARBA00001946"/>
    </source>
</evidence>
<dbReference type="GO" id="GO:0005886">
    <property type="term" value="C:plasma membrane"/>
    <property type="evidence" value="ECO:0007669"/>
    <property type="project" value="TreeGrafter"/>
</dbReference>
<feature type="coiled-coil region" evidence="4">
    <location>
        <begin position="742"/>
        <end position="776"/>
    </location>
</feature>
<reference evidence="6 7" key="1">
    <citation type="submission" date="2015-02" db="EMBL/GenBank/DDBJ databases">
        <title>Complete genome sequence of Kangiella geojedonensis strain YCS-5T.</title>
        <authorList>
            <person name="Kim K.M."/>
        </authorList>
    </citation>
    <scope>NUCLEOTIDE SEQUENCE [LARGE SCALE GENOMIC DNA]</scope>
    <source>
        <strain evidence="6 7">YCS-5</strain>
    </source>
</reference>
<dbReference type="FunFam" id="3.30.70.270:FF:000001">
    <property type="entry name" value="Diguanylate cyclase domain protein"/>
    <property type="match status" value="1"/>
</dbReference>
<dbReference type="InterPro" id="IPR015943">
    <property type="entry name" value="WD40/YVTN_repeat-like_dom_sf"/>
</dbReference>
<dbReference type="STRING" id="914150.TQ33_0739"/>
<name>A0A0F6RBN3_9GAMM</name>
<dbReference type="InterPro" id="IPR011123">
    <property type="entry name" value="Y_Y_Y"/>
</dbReference>
<evidence type="ECO:0000313" key="6">
    <source>
        <dbReference type="EMBL" id="AKE51713.1"/>
    </source>
</evidence>
<dbReference type="InterPro" id="IPR050469">
    <property type="entry name" value="Diguanylate_Cyclase"/>
</dbReference>
<dbReference type="NCBIfam" id="TIGR00254">
    <property type="entry name" value="GGDEF"/>
    <property type="match status" value="1"/>
</dbReference>
<dbReference type="CDD" id="cd01949">
    <property type="entry name" value="GGDEF"/>
    <property type="match status" value="1"/>
</dbReference>
<keyword evidence="7" id="KW-1185">Reference proteome</keyword>
<evidence type="ECO:0000256" key="4">
    <source>
        <dbReference type="SAM" id="Coils"/>
    </source>
</evidence>
<dbReference type="HOGENOM" id="CLU_309679_0_0_6"/>
<dbReference type="EC" id="2.7.7.65" evidence="2"/>
<dbReference type="Pfam" id="PF07495">
    <property type="entry name" value="Y_Y_Y"/>
    <property type="match status" value="1"/>
</dbReference>
<keyword evidence="4" id="KW-0175">Coiled coil</keyword>
<organism evidence="6 7">
    <name type="scientific">Kangiella geojedonensis</name>
    <dbReference type="NCBI Taxonomy" id="914150"/>
    <lineage>
        <taxon>Bacteria</taxon>
        <taxon>Pseudomonadati</taxon>
        <taxon>Pseudomonadota</taxon>
        <taxon>Gammaproteobacteria</taxon>
        <taxon>Kangiellales</taxon>
        <taxon>Kangiellaceae</taxon>
        <taxon>Kangiella</taxon>
    </lineage>
</organism>
<dbReference type="Gene3D" id="3.30.70.270">
    <property type="match status" value="1"/>
</dbReference>
<comment type="catalytic activity">
    <reaction evidence="3">
        <text>2 GTP = 3',3'-c-di-GMP + 2 diphosphate</text>
        <dbReference type="Rhea" id="RHEA:24898"/>
        <dbReference type="ChEBI" id="CHEBI:33019"/>
        <dbReference type="ChEBI" id="CHEBI:37565"/>
        <dbReference type="ChEBI" id="CHEBI:58805"/>
        <dbReference type="EC" id="2.7.7.65"/>
    </reaction>
</comment>
<dbReference type="Gene3D" id="2.60.40.10">
    <property type="entry name" value="Immunoglobulins"/>
    <property type="match status" value="1"/>
</dbReference>
<dbReference type="KEGG" id="kge:TQ33_0739"/>
<gene>
    <name evidence="6" type="ORF">TQ33_0739</name>
</gene>
<evidence type="ECO:0000256" key="3">
    <source>
        <dbReference type="ARBA" id="ARBA00034247"/>
    </source>
</evidence>
<dbReference type="InterPro" id="IPR000160">
    <property type="entry name" value="GGDEF_dom"/>
</dbReference>
<dbReference type="InterPro" id="IPR029787">
    <property type="entry name" value="Nucleotide_cyclase"/>
</dbReference>
<accession>A0A0F6RBN3</accession>
<dbReference type="EMBL" id="CP010975">
    <property type="protein sequence ID" value="AKE51713.1"/>
    <property type="molecule type" value="Genomic_DNA"/>
</dbReference>
<dbReference type="Gene3D" id="2.130.10.10">
    <property type="entry name" value="YVTN repeat-like/Quinoprotein amine dehydrogenase"/>
    <property type="match status" value="2"/>
</dbReference>